<dbReference type="InterPro" id="IPR006084">
    <property type="entry name" value="XPG/Rad2"/>
</dbReference>
<dbReference type="EMBL" id="BQFW01000006">
    <property type="protein sequence ID" value="GJJ71697.1"/>
    <property type="molecule type" value="Genomic_DNA"/>
</dbReference>
<evidence type="ECO:0000259" key="5">
    <source>
        <dbReference type="Pfam" id="PF07282"/>
    </source>
</evidence>
<feature type="domain" description="Cas12f1-like TNB" evidence="5">
    <location>
        <begin position="1130"/>
        <end position="1194"/>
    </location>
</feature>
<dbReference type="OrthoDB" id="2396933at2759"/>
<keyword evidence="7" id="KW-1185">Reference proteome</keyword>
<feature type="compositionally biased region" description="Low complexity" evidence="4">
    <location>
        <begin position="619"/>
        <end position="642"/>
    </location>
</feature>
<feature type="region of interest" description="Disordered" evidence="4">
    <location>
        <begin position="615"/>
        <end position="661"/>
    </location>
</feature>
<dbReference type="Gene3D" id="3.40.50.1010">
    <property type="entry name" value="5'-nuclease"/>
    <property type="match status" value="1"/>
</dbReference>
<reference evidence="6" key="2">
    <citation type="journal article" date="2022" name="Microbiol. Resour. Announc.">
        <title>Whole-Genome Sequence of Entomortierella parvispora E1425, a Mucoromycotan Fungus Associated with Burkholderiaceae-Related Endosymbiotic Bacteria.</title>
        <authorList>
            <person name="Herlambang A."/>
            <person name="Guo Y."/>
            <person name="Takashima Y."/>
            <person name="Narisawa K."/>
            <person name="Ohta H."/>
            <person name="Nishizawa T."/>
        </authorList>
    </citation>
    <scope>NUCLEOTIDE SEQUENCE</scope>
    <source>
        <strain evidence="6">E1425</strain>
    </source>
</reference>
<keyword evidence="1" id="KW-0479">Metal-binding</keyword>
<evidence type="ECO:0000256" key="4">
    <source>
        <dbReference type="SAM" id="MobiDB-lite"/>
    </source>
</evidence>
<sequence length="1289" mass="145054">MGVPFLWPFVKKKGYFPDVLSNCPQHSRPPNTTFHVDILGSMYPLIRRTFLKHDPVMANSIFEMKLRSLKFPPATTLLYMDGPSPEEKRATRALREARCSTSLTKADSLLHEMEDMFRQKKKLKKQQFRKLNKGLNAAFYLSADLRESLAQFLIAKGWSVIQCPSEADIQIALNCRTEDIVVSGDSDSLVHLSSITTIWRPLARGGYLEYDVPKLLIHLQLTRAGLTALGVVCRNDYSCNLKQMGIVTNYEVLQSLRDKDPPLDVNELIRAYLTHPEVIIKDPGNSYFDSALKVFARQEFTFWDQTLLPQACYEDTMNQPRSSPSLTEITARLRSLQSQLKTVRSEGSSSNLPVAHTGDIEYKFNRYNTVDSQPAISPSPHASGRKYKYRQRYAIKTRSRIIEHDPPDVLKQYTLKPWTEPPPRPVLPTTTKSSESVTKDPPNFRTMDKMRLVKELQRQHPLRVMDVGTLNANVTRALQRTLLPASHLPRIKTCLSNVARLATATKRACQLAIGQYLETLSMDNLDKNDKLILGMLCKPFVAGDKLPAEGSALEDNEDPGERNELNTTSVEADDEMFKKNKSLQFFLSLLSSIYNSEPPKMSQTARLAAFKAKYKPHSTDQSSSTDQLSYTDQTSSSDQTPSVEQKNTASNADKAKVKKEKGDSDSVCAVREFLIKAKDFLPPQNGNAAGPYPSSSVLQSTALNLTIEYMKHYKHGSLDLCKKIRALKKKGILPPNTVDNIDLKLSPVENFIILNRITGSKRCVTPISPMDSTFVNISELDLIKLFWQDQALKEQLQKFAFHTVNVHRFEKITQDVVAMWLGYSKPGLLINSLLSDIGGYSAEERKKKRSFSRSARTMSLPEVMTHLSNISQATFDPKTYAANGYLLRGSIRTDGFRLQVLGFKLNELNCVKYRRLAPEKLPDRIASTLGGLDYYLTEIRNVVKSKEDVHRLWGDGVDPEKIKILGIDLGQAFVVGASAILPSQGGATAIPAKQRFFNLSVKQKAVYQPVFRHRSWLEHRKKKTLGGTLSVADLESSLPPVRGPEASIKDYVQHLKEKGAPLEQFYDNVVLKKHRWNAQKAKVEEYRLIANQLLSLVGGSLGSKRDPENKVVIGIGLGDFSSTMRLSSLHGTFQSYFVQKARSLGYIVVGVNEYYTSKKCPGCENFVGQVNIRRLYCSYCKTYFHRDVMGGHNIANVVQGHITKQQRPRYLQPVDAEGKYPWEDGRGGRRATVLSAQRVPSSPEATLSVKSTARGVKRKAPLNWSEGGQDQVKRQMENDPDQVKREAEE</sequence>
<proteinExistence type="predicted"/>
<feature type="compositionally biased region" description="Polar residues" evidence="4">
    <location>
        <begin position="1236"/>
        <end position="1251"/>
    </location>
</feature>
<dbReference type="PANTHER" id="PTHR11081:SF9">
    <property type="entry name" value="FLAP ENDONUCLEASE 1"/>
    <property type="match status" value="1"/>
</dbReference>
<feature type="compositionally biased region" description="Basic and acidic residues" evidence="4">
    <location>
        <begin position="1271"/>
        <end position="1289"/>
    </location>
</feature>
<dbReference type="InterPro" id="IPR010095">
    <property type="entry name" value="Cas12f1-like_TNB"/>
</dbReference>
<dbReference type="GO" id="GO:0017108">
    <property type="term" value="F:5'-flap endonuclease activity"/>
    <property type="evidence" value="ECO:0007669"/>
    <property type="project" value="TreeGrafter"/>
</dbReference>
<evidence type="ECO:0000256" key="3">
    <source>
        <dbReference type="ARBA" id="ARBA00023125"/>
    </source>
</evidence>
<dbReference type="GO" id="GO:0046872">
    <property type="term" value="F:metal ion binding"/>
    <property type="evidence" value="ECO:0007669"/>
    <property type="project" value="UniProtKB-KW"/>
</dbReference>
<evidence type="ECO:0000256" key="2">
    <source>
        <dbReference type="ARBA" id="ARBA00022842"/>
    </source>
</evidence>
<comment type="caution">
    <text evidence="6">The sequence shown here is derived from an EMBL/GenBank/DDBJ whole genome shotgun (WGS) entry which is preliminary data.</text>
</comment>
<organism evidence="6 7">
    <name type="scientific">Entomortierella parvispora</name>
    <dbReference type="NCBI Taxonomy" id="205924"/>
    <lineage>
        <taxon>Eukaryota</taxon>
        <taxon>Fungi</taxon>
        <taxon>Fungi incertae sedis</taxon>
        <taxon>Mucoromycota</taxon>
        <taxon>Mortierellomycotina</taxon>
        <taxon>Mortierellomycetes</taxon>
        <taxon>Mortierellales</taxon>
        <taxon>Mortierellaceae</taxon>
        <taxon>Entomortierella</taxon>
    </lineage>
</organism>
<evidence type="ECO:0000313" key="7">
    <source>
        <dbReference type="Proteomes" id="UP000827284"/>
    </source>
</evidence>
<keyword evidence="2" id="KW-0460">Magnesium</keyword>
<dbReference type="PANTHER" id="PTHR11081">
    <property type="entry name" value="FLAP ENDONUCLEASE FAMILY MEMBER"/>
    <property type="match status" value="1"/>
</dbReference>
<dbReference type="SUPFAM" id="SSF88723">
    <property type="entry name" value="PIN domain-like"/>
    <property type="match status" value="1"/>
</dbReference>
<name>A0A9P3H7Y7_9FUNG</name>
<feature type="region of interest" description="Disordered" evidence="4">
    <location>
        <begin position="413"/>
        <end position="444"/>
    </location>
</feature>
<dbReference type="InterPro" id="IPR029060">
    <property type="entry name" value="PIN-like_dom_sf"/>
</dbReference>
<dbReference type="GO" id="GO:0003677">
    <property type="term" value="F:DNA binding"/>
    <property type="evidence" value="ECO:0007669"/>
    <property type="project" value="UniProtKB-KW"/>
</dbReference>
<evidence type="ECO:0000256" key="1">
    <source>
        <dbReference type="ARBA" id="ARBA00022723"/>
    </source>
</evidence>
<gene>
    <name evidence="6" type="ORF">EMPS_04054</name>
</gene>
<dbReference type="Pfam" id="PF07282">
    <property type="entry name" value="Cas12f1-like_TNB"/>
    <property type="match status" value="1"/>
</dbReference>
<keyword evidence="3" id="KW-0238">DNA-binding</keyword>
<reference evidence="6" key="1">
    <citation type="submission" date="2021-11" db="EMBL/GenBank/DDBJ databases">
        <authorList>
            <person name="Herlambang A."/>
            <person name="Guo Y."/>
            <person name="Takashima Y."/>
            <person name="Nishizawa T."/>
        </authorList>
    </citation>
    <scope>NUCLEOTIDE SEQUENCE</scope>
    <source>
        <strain evidence="6">E1425</strain>
    </source>
</reference>
<protein>
    <submittedName>
        <fullName evidence="6">Transposase</fullName>
    </submittedName>
</protein>
<dbReference type="Proteomes" id="UP000827284">
    <property type="component" value="Unassembled WGS sequence"/>
</dbReference>
<accession>A0A9P3H7Y7</accession>
<feature type="region of interest" description="Disordered" evidence="4">
    <location>
        <begin position="1236"/>
        <end position="1289"/>
    </location>
</feature>
<evidence type="ECO:0000313" key="6">
    <source>
        <dbReference type="EMBL" id="GJJ71697.1"/>
    </source>
</evidence>